<evidence type="ECO:0000313" key="2">
    <source>
        <dbReference type="Proteomes" id="UP000823749"/>
    </source>
</evidence>
<protein>
    <submittedName>
        <fullName evidence="1">Uncharacterized protein</fullName>
    </submittedName>
</protein>
<accession>A0AAV6KFU1</accession>
<reference evidence="1" key="1">
    <citation type="submission" date="2020-08" db="EMBL/GenBank/DDBJ databases">
        <title>Plant Genome Project.</title>
        <authorList>
            <person name="Zhang R.-G."/>
        </authorList>
    </citation>
    <scope>NUCLEOTIDE SEQUENCE</scope>
    <source>
        <strain evidence="1">WSP0</strain>
        <tissue evidence="1">Leaf</tissue>
    </source>
</reference>
<organism evidence="1 2">
    <name type="scientific">Rhododendron griersonianum</name>
    <dbReference type="NCBI Taxonomy" id="479676"/>
    <lineage>
        <taxon>Eukaryota</taxon>
        <taxon>Viridiplantae</taxon>
        <taxon>Streptophyta</taxon>
        <taxon>Embryophyta</taxon>
        <taxon>Tracheophyta</taxon>
        <taxon>Spermatophyta</taxon>
        <taxon>Magnoliopsida</taxon>
        <taxon>eudicotyledons</taxon>
        <taxon>Gunneridae</taxon>
        <taxon>Pentapetalae</taxon>
        <taxon>asterids</taxon>
        <taxon>Ericales</taxon>
        <taxon>Ericaceae</taxon>
        <taxon>Ericoideae</taxon>
        <taxon>Rhodoreae</taxon>
        <taxon>Rhododendron</taxon>
    </lineage>
</organism>
<dbReference type="AlphaFoldDB" id="A0AAV6KFU1"/>
<proteinExistence type="predicted"/>
<sequence>MVSDRMNALSAAFFARFATPKLSGLVSYPPGIVNAAAKVTVAISVATKAMVLMIGLKSSTRSPTGTLYSIGSRPRGALRIVR</sequence>
<dbReference type="EMBL" id="JACTNZ010000004">
    <property type="protein sequence ID" value="KAG5551370.1"/>
    <property type="molecule type" value="Genomic_DNA"/>
</dbReference>
<evidence type="ECO:0000313" key="1">
    <source>
        <dbReference type="EMBL" id="KAG5551370.1"/>
    </source>
</evidence>
<name>A0AAV6KFU1_9ERIC</name>
<gene>
    <name evidence="1" type="ORF">RHGRI_009698</name>
</gene>
<dbReference type="Proteomes" id="UP000823749">
    <property type="component" value="Chromosome 4"/>
</dbReference>
<keyword evidence="2" id="KW-1185">Reference proteome</keyword>
<comment type="caution">
    <text evidence="1">The sequence shown here is derived from an EMBL/GenBank/DDBJ whole genome shotgun (WGS) entry which is preliminary data.</text>
</comment>